<dbReference type="InParanoid" id="A0A401GFK6"/>
<dbReference type="AlphaFoldDB" id="A0A401GFK6"/>
<evidence type="ECO:0000313" key="1">
    <source>
        <dbReference type="EMBL" id="GBE80952.1"/>
    </source>
</evidence>
<keyword evidence="2" id="KW-1185">Reference proteome</keyword>
<sequence length="76" mass="8225">MGQAVDPDGQLKWIKLSAQTPPLAAIISHKTRCGGGCDIGPSCRTKHPSSSAQTVAREIPTHFAAFTLRYLDLRHI</sequence>
<organism evidence="1 2">
    <name type="scientific">Sparassis crispa</name>
    <dbReference type="NCBI Taxonomy" id="139825"/>
    <lineage>
        <taxon>Eukaryota</taxon>
        <taxon>Fungi</taxon>
        <taxon>Dikarya</taxon>
        <taxon>Basidiomycota</taxon>
        <taxon>Agaricomycotina</taxon>
        <taxon>Agaricomycetes</taxon>
        <taxon>Polyporales</taxon>
        <taxon>Sparassidaceae</taxon>
        <taxon>Sparassis</taxon>
    </lineage>
</organism>
<comment type="caution">
    <text evidence="1">The sequence shown here is derived from an EMBL/GenBank/DDBJ whole genome shotgun (WGS) entry which is preliminary data.</text>
</comment>
<accession>A0A401GFK6</accession>
<dbReference type="GeneID" id="38777869"/>
<proteinExistence type="predicted"/>
<dbReference type="RefSeq" id="XP_027611865.1">
    <property type="nucleotide sequence ID" value="XM_027756064.1"/>
</dbReference>
<evidence type="ECO:0000313" key="2">
    <source>
        <dbReference type="Proteomes" id="UP000287166"/>
    </source>
</evidence>
<name>A0A401GFK6_9APHY</name>
<dbReference type="EMBL" id="BFAD01000003">
    <property type="protein sequence ID" value="GBE80952.1"/>
    <property type="molecule type" value="Genomic_DNA"/>
</dbReference>
<gene>
    <name evidence="1" type="ORF">SCP_0306750</name>
</gene>
<dbReference type="Proteomes" id="UP000287166">
    <property type="component" value="Unassembled WGS sequence"/>
</dbReference>
<reference evidence="1 2" key="1">
    <citation type="journal article" date="2018" name="Sci. Rep.">
        <title>Genome sequence of the cauliflower mushroom Sparassis crispa (Hanabiratake) and its association with beneficial usage.</title>
        <authorList>
            <person name="Kiyama R."/>
            <person name="Furutani Y."/>
            <person name="Kawaguchi K."/>
            <person name="Nakanishi T."/>
        </authorList>
    </citation>
    <scope>NUCLEOTIDE SEQUENCE [LARGE SCALE GENOMIC DNA]</scope>
</reference>
<protein>
    <submittedName>
        <fullName evidence="1">Uncharacterized protein</fullName>
    </submittedName>
</protein>